<evidence type="ECO:0000313" key="5">
    <source>
        <dbReference type="EMBL" id="AKB50425.1"/>
    </source>
</evidence>
<feature type="domain" description="Rubredoxin-like" evidence="3">
    <location>
        <begin position="148"/>
        <end position="181"/>
    </location>
</feature>
<dbReference type="Gene3D" id="2.20.28.10">
    <property type="match status" value="1"/>
</dbReference>
<dbReference type="PANTHER" id="PTHR33746">
    <property type="entry name" value="RUBRERYTHRIN"/>
    <property type="match status" value="1"/>
</dbReference>
<keyword evidence="1" id="KW-0813">Transport</keyword>
<dbReference type="PATRIC" id="fig|1434109.4.peg.1459"/>
<dbReference type="AlphaFoldDB" id="A0A0E3QK01"/>
<feature type="domain" description="Ferritin-like diiron" evidence="4">
    <location>
        <begin position="1"/>
        <end position="143"/>
    </location>
</feature>
<dbReference type="PROSITE" id="PS50905">
    <property type="entry name" value="FERRITIN_LIKE"/>
    <property type="match status" value="1"/>
</dbReference>
<evidence type="ECO:0000256" key="1">
    <source>
        <dbReference type="ARBA" id="ARBA00022448"/>
    </source>
</evidence>
<dbReference type="Proteomes" id="UP000033038">
    <property type="component" value="Chromosome"/>
</dbReference>
<dbReference type="SUPFAM" id="SSF57802">
    <property type="entry name" value="Rubredoxin-like"/>
    <property type="match status" value="1"/>
</dbReference>
<protein>
    <submittedName>
        <fullName evidence="5">Rubrerythrin</fullName>
    </submittedName>
</protein>
<dbReference type="InterPro" id="IPR048574">
    <property type="entry name" value="RUBY_RBDX"/>
</dbReference>
<sequence>MRMMTQQNLINAFGGESQAYMRYAHFANQAETEKLNNVARLFRAIAHAEYVHAGDHYRELKHLDGGFVANSMAVFGPGDTRKNLKLAIAGETYEIEEMYPAYIEVAKFQEEKDAQRSFEWSWGTEKMHKMLYEKALESVNSGKDPELGPIQVCEVCGYTLEGDAPDVCPICGALKEQFTAFE</sequence>
<dbReference type="Pfam" id="PF02915">
    <property type="entry name" value="Rubrerythrin"/>
    <property type="match status" value="1"/>
</dbReference>
<dbReference type="GO" id="GO:0005506">
    <property type="term" value="F:iron ion binding"/>
    <property type="evidence" value="ECO:0007669"/>
    <property type="project" value="InterPro"/>
</dbReference>
<dbReference type="HOGENOM" id="CLU_095256_1_0_2"/>
<dbReference type="InterPro" id="IPR012347">
    <property type="entry name" value="Ferritin-like"/>
</dbReference>
<dbReference type="CDD" id="cd01041">
    <property type="entry name" value="Rubrerythrin"/>
    <property type="match status" value="1"/>
</dbReference>
<dbReference type="PROSITE" id="PS50903">
    <property type="entry name" value="RUBREDOXIN_LIKE"/>
    <property type="match status" value="1"/>
</dbReference>
<dbReference type="CDD" id="cd00729">
    <property type="entry name" value="rubredoxin_SM"/>
    <property type="match status" value="1"/>
</dbReference>
<evidence type="ECO:0000259" key="4">
    <source>
        <dbReference type="PROSITE" id="PS50905"/>
    </source>
</evidence>
<dbReference type="SUPFAM" id="SSF47240">
    <property type="entry name" value="Ferritin-like"/>
    <property type="match status" value="1"/>
</dbReference>
<reference evidence="5 6" key="1">
    <citation type="submission" date="2014-07" db="EMBL/GenBank/DDBJ databases">
        <title>Methanogenic archaea and the global carbon cycle.</title>
        <authorList>
            <person name="Henriksen J.R."/>
            <person name="Luke J."/>
            <person name="Reinhart S."/>
            <person name="Benedict M.N."/>
            <person name="Youngblut N.D."/>
            <person name="Metcalf M.E."/>
            <person name="Whitaker R.J."/>
            <person name="Metcalf W.W."/>
        </authorList>
    </citation>
    <scope>NUCLEOTIDE SEQUENCE [LARGE SCALE GENOMIC DNA]</scope>
    <source>
        <strain evidence="5 6">Wiesmoor</strain>
    </source>
</reference>
<dbReference type="InterPro" id="IPR009040">
    <property type="entry name" value="Ferritin-like_diiron"/>
</dbReference>
<dbReference type="EMBL" id="CP009526">
    <property type="protein sequence ID" value="AKB50425.1"/>
    <property type="molecule type" value="Genomic_DNA"/>
</dbReference>
<dbReference type="RefSeq" id="WP_011308471.1">
    <property type="nucleotide sequence ID" value="NZ_CP009526.1"/>
</dbReference>
<dbReference type="InterPro" id="IPR052753">
    <property type="entry name" value="Rbr2/Nigerythrin"/>
</dbReference>
<accession>A0A0E3QK01</accession>
<dbReference type="PANTHER" id="PTHR33746:SF4">
    <property type="entry name" value="RUBRERYTHRIN"/>
    <property type="match status" value="1"/>
</dbReference>
<name>A0A0E3QK01_METBA</name>
<dbReference type="KEGG" id="mbw:MSBRW_1172"/>
<dbReference type="Pfam" id="PF21349">
    <property type="entry name" value="RUBY_RBDX"/>
    <property type="match status" value="1"/>
</dbReference>
<gene>
    <name evidence="5" type="ORF">MSBRW_1172</name>
</gene>
<dbReference type="InterPro" id="IPR009078">
    <property type="entry name" value="Ferritin-like_SF"/>
</dbReference>
<dbReference type="Gene3D" id="1.20.1260.10">
    <property type="match status" value="1"/>
</dbReference>
<evidence type="ECO:0000313" key="6">
    <source>
        <dbReference type="Proteomes" id="UP000033038"/>
    </source>
</evidence>
<dbReference type="InterPro" id="IPR024934">
    <property type="entry name" value="Rubredoxin-like_dom"/>
</dbReference>
<evidence type="ECO:0000259" key="3">
    <source>
        <dbReference type="PROSITE" id="PS50903"/>
    </source>
</evidence>
<dbReference type="GeneID" id="24822632"/>
<dbReference type="GO" id="GO:0016491">
    <property type="term" value="F:oxidoreductase activity"/>
    <property type="evidence" value="ECO:0007669"/>
    <property type="project" value="InterPro"/>
</dbReference>
<organism evidence="5 6">
    <name type="scientific">Methanosarcina barkeri str. Wiesmoor</name>
    <dbReference type="NCBI Taxonomy" id="1434109"/>
    <lineage>
        <taxon>Archaea</taxon>
        <taxon>Methanobacteriati</taxon>
        <taxon>Methanobacteriota</taxon>
        <taxon>Stenosarchaea group</taxon>
        <taxon>Methanomicrobia</taxon>
        <taxon>Methanosarcinales</taxon>
        <taxon>Methanosarcinaceae</taxon>
        <taxon>Methanosarcina</taxon>
    </lineage>
</organism>
<proteinExistence type="predicted"/>
<keyword evidence="2" id="KW-0249">Electron transport</keyword>
<dbReference type="InterPro" id="IPR003251">
    <property type="entry name" value="Rr_diiron-bd_dom"/>
</dbReference>
<evidence type="ECO:0000256" key="2">
    <source>
        <dbReference type="ARBA" id="ARBA00022982"/>
    </source>
</evidence>